<feature type="transmembrane region" description="Helical" evidence="1">
    <location>
        <begin position="39"/>
        <end position="60"/>
    </location>
</feature>
<evidence type="ECO:0000313" key="2">
    <source>
        <dbReference type="EMBL" id="MFC0268471.1"/>
    </source>
</evidence>
<name>A0ABV6G4B4_9GAMM</name>
<sequence>MLTEEEDKPGAMSSAEKRVVAIVFASGQLAIGDMIRKGVVLNLVSTVVITLLCYSIVAFLW</sequence>
<gene>
    <name evidence="2" type="ORF">ACFFHW_10840</name>
</gene>
<reference evidence="2 3" key="1">
    <citation type="submission" date="2024-09" db="EMBL/GenBank/DDBJ databases">
        <authorList>
            <person name="Sun Q."/>
            <person name="Mori K."/>
        </authorList>
    </citation>
    <scope>NUCLEOTIDE SEQUENCE [LARGE SCALE GENOMIC DNA]</scope>
    <source>
        <strain evidence="2 3">CCM 7415</strain>
    </source>
</reference>
<dbReference type="RefSeq" id="WP_019950341.1">
    <property type="nucleotide sequence ID" value="NZ_JBHLVX010000042.1"/>
</dbReference>
<keyword evidence="3" id="KW-1185">Reference proteome</keyword>
<organism evidence="2 3">
    <name type="scientific">Kushneria aurantia</name>
    <dbReference type="NCBI Taxonomy" id="504092"/>
    <lineage>
        <taxon>Bacteria</taxon>
        <taxon>Pseudomonadati</taxon>
        <taxon>Pseudomonadota</taxon>
        <taxon>Gammaproteobacteria</taxon>
        <taxon>Oceanospirillales</taxon>
        <taxon>Halomonadaceae</taxon>
        <taxon>Kushneria</taxon>
    </lineage>
</organism>
<dbReference type="EMBL" id="JBHLVX010000042">
    <property type="protein sequence ID" value="MFC0268471.1"/>
    <property type="molecule type" value="Genomic_DNA"/>
</dbReference>
<protein>
    <submittedName>
        <fullName evidence="2">Uncharacterized protein</fullName>
    </submittedName>
</protein>
<keyword evidence="1" id="KW-0472">Membrane</keyword>
<accession>A0ABV6G4B4</accession>
<dbReference type="Proteomes" id="UP001589814">
    <property type="component" value="Unassembled WGS sequence"/>
</dbReference>
<evidence type="ECO:0000313" key="3">
    <source>
        <dbReference type="Proteomes" id="UP001589814"/>
    </source>
</evidence>
<evidence type="ECO:0000256" key="1">
    <source>
        <dbReference type="SAM" id="Phobius"/>
    </source>
</evidence>
<keyword evidence="1" id="KW-0812">Transmembrane</keyword>
<keyword evidence="1" id="KW-1133">Transmembrane helix</keyword>
<comment type="caution">
    <text evidence="2">The sequence shown here is derived from an EMBL/GenBank/DDBJ whole genome shotgun (WGS) entry which is preliminary data.</text>
</comment>
<proteinExistence type="predicted"/>